<organism evidence="1">
    <name type="scientific">marine sediment metagenome</name>
    <dbReference type="NCBI Taxonomy" id="412755"/>
    <lineage>
        <taxon>unclassified sequences</taxon>
        <taxon>metagenomes</taxon>
        <taxon>ecological metagenomes</taxon>
    </lineage>
</organism>
<comment type="caution">
    <text evidence="1">The sequence shown here is derived from an EMBL/GenBank/DDBJ whole genome shotgun (WGS) entry which is preliminary data.</text>
</comment>
<protein>
    <submittedName>
        <fullName evidence="1">Uncharacterized protein</fullName>
    </submittedName>
</protein>
<reference evidence="1" key="1">
    <citation type="journal article" date="2014" name="Front. Microbiol.">
        <title>High frequency of phylogenetically diverse reductive dehalogenase-homologous genes in deep subseafloor sedimentary metagenomes.</title>
        <authorList>
            <person name="Kawai M."/>
            <person name="Futagami T."/>
            <person name="Toyoda A."/>
            <person name="Takaki Y."/>
            <person name="Nishi S."/>
            <person name="Hori S."/>
            <person name="Arai W."/>
            <person name="Tsubouchi T."/>
            <person name="Morono Y."/>
            <person name="Uchiyama I."/>
            <person name="Ito T."/>
            <person name="Fujiyama A."/>
            <person name="Inagaki F."/>
            <person name="Takami H."/>
        </authorList>
    </citation>
    <scope>NUCLEOTIDE SEQUENCE</scope>
    <source>
        <strain evidence="1">Expedition CK06-06</strain>
    </source>
</reference>
<sequence>GFYFVGGTAFALTRKAGQGFDNPNFDDAGHRGHILVWYMD</sequence>
<gene>
    <name evidence="1" type="ORF">S03H2_60071</name>
</gene>
<feature type="non-terminal residue" evidence="1">
    <location>
        <position position="1"/>
    </location>
</feature>
<proteinExistence type="predicted"/>
<evidence type="ECO:0000313" key="1">
    <source>
        <dbReference type="EMBL" id="GAH87205.1"/>
    </source>
</evidence>
<dbReference type="EMBL" id="BARU01038683">
    <property type="protein sequence ID" value="GAH87205.1"/>
    <property type="molecule type" value="Genomic_DNA"/>
</dbReference>
<name>X1K0I8_9ZZZZ</name>
<accession>X1K0I8</accession>
<dbReference type="AlphaFoldDB" id="X1K0I8"/>